<comment type="caution">
    <text evidence="2">The sequence shown here is derived from an EMBL/GenBank/DDBJ whole genome shotgun (WGS) entry which is preliminary data.</text>
</comment>
<organism evidence="2 3">
    <name type="scientific">Coptotermes formosanus</name>
    <name type="common">Formosan subterranean termite</name>
    <dbReference type="NCBI Taxonomy" id="36987"/>
    <lineage>
        <taxon>Eukaryota</taxon>
        <taxon>Metazoa</taxon>
        <taxon>Ecdysozoa</taxon>
        <taxon>Arthropoda</taxon>
        <taxon>Hexapoda</taxon>
        <taxon>Insecta</taxon>
        <taxon>Pterygota</taxon>
        <taxon>Neoptera</taxon>
        <taxon>Polyneoptera</taxon>
        <taxon>Dictyoptera</taxon>
        <taxon>Blattodea</taxon>
        <taxon>Blattoidea</taxon>
        <taxon>Termitoidae</taxon>
        <taxon>Rhinotermitidae</taxon>
        <taxon>Coptotermes</taxon>
    </lineage>
</organism>
<dbReference type="InterPro" id="IPR049043">
    <property type="entry name" value="WHD_RIOX1"/>
</dbReference>
<name>A0A6L2PZD2_COPFO</name>
<reference evidence="3" key="1">
    <citation type="submission" date="2020-01" db="EMBL/GenBank/DDBJ databases">
        <title>Draft genome sequence of the Termite Coptotermes fromosanus.</title>
        <authorList>
            <person name="Itakura S."/>
            <person name="Yosikawa Y."/>
            <person name="Umezawa K."/>
        </authorList>
    </citation>
    <scope>NUCLEOTIDE SEQUENCE [LARGE SCALE GENOMIC DNA]</scope>
</reference>
<evidence type="ECO:0000313" key="2">
    <source>
        <dbReference type="EMBL" id="GFG37906.1"/>
    </source>
</evidence>
<dbReference type="OrthoDB" id="425950at2759"/>
<dbReference type="Proteomes" id="UP000502823">
    <property type="component" value="Unassembled WGS sequence"/>
</dbReference>
<dbReference type="InParanoid" id="A0A6L2PZD2"/>
<dbReference type="Gene3D" id="3.90.930.40">
    <property type="match status" value="1"/>
</dbReference>
<dbReference type="EMBL" id="BLKM01000729">
    <property type="protein sequence ID" value="GFG37906.1"/>
    <property type="molecule type" value="Genomic_DNA"/>
</dbReference>
<gene>
    <name evidence="2" type="ORF">Cfor_07396</name>
</gene>
<protein>
    <recommendedName>
        <fullName evidence="1">RIOX1/NO66-like C-terminal winged helix domain-containing protein</fullName>
    </recommendedName>
</protein>
<feature type="domain" description="RIOX1/NO66-like C-terminal winged helix" evidence="1">
    <location>
        <begin position="3"/>
        <end position="67"/>
    </location>
</feature>
<evidence type="ECO:0000259" key="1">
    <source>
        <dbReference type="Pfam" id="PF21233"/>
    </source>
</evidence>
<keyword evidence="3" id="KW-1185">Reference proteome</keyword>
<dbReference type="Pfam" id="PF21233">
    <property type="entry name" value="WHD_RIOX1"/>
    <property type="match status" value="1"/>
</dbReference>
<dbReference type="AlphaFoldDB" id="A0A6L2PZD2"/>
<sequence length="98" mass="11408">MFYRLVTEEDNVRLYHTVDNSLEYHGEEPQYLEISFELAPAVEHLICSYPEFIKVSELPLDSEEQKFIKVLCGSRDLLSPVLHHSLNLNQDVQGEVQM</sequence>
<evidence type="ECO:0000313" key="3">
    <source>
        <dbReference type="Proteomes" id="UP000502823"/>
    </source>
</evidence>
<accession>A0A6L2PZD2</accession>
<proteinExistence type="predicted"/>